<protein>
    <submittedName>
        <fullName evidence="1">Uncharacterized protein</fullName>
    </submittedName>
</protein>
<dbReference type="AlphaFoldDB" id="A0A0M0HWM4"/>
<proteinExistence type="predicted"/>
<reference evidence="2" key="1">
    <citation type="submission" date="2015-08" db="EMBL/GenBank/DDBJ databases">
        <title>Vibrio galatheae sp. nov., a novel member of the Vibrionaceae family isolated from the Solomon Islands.</title>
        <authorList>
            <person name="Giubergia S."/>
            <person name="Machado H."/>
            <person name="Mateiu R.V."/>
            <person name="Gram L."/>
        </authorList>
    </citation>
    <scope>NUCLEOTIDE SEQUENCE [LARGE SCALE GENOMIC DNA]</scope>
    <source>
        <strain evidence="2">DSM 19134</strain>
    </source>
</reference>
<evidence type="ECO:0000313" key="1">
    <source>
        <dbReference type="EMBL" id="KOO06033.1"/>
    </source>
</evidence>
<accession>A0A0M0HWM4</accession>
<dbReference type="Proteomes" id="UP000037530">
    <property type="component" value="Unassembled WGS sequence"/>
</dbReference>
<gene>
    <name evidence="1" type="ORF">AKJ31_19010</name>
</gene>
<dbReference type="PATRIC" id="fig|171383.3.peg.3877"/>
<dbReference type="STRING" id="171383.AKJ31_19010"/>
<dbReference type="EMBL" id="LHPI01000021">
    <property type="protein sequence ID" value="KOO06033.1"/>
    <property type="molecule type" value="Genomic_DNA"/>
</dbReference>
<keyword evidence="2" id="KW-1185">Reference proteome</keyword>
<organism evidence="1 2">
    <name type="scientific">Vibrio hepatarius</name>
    <dbReference type="NCBI Taxonomy" id="171383"/>
    <lineage>
        <taxon>Bacteria</taxon>
        <taxon>Pseudomonadati</taxon>
        <taxon>Pseudomonadota</taxon>
        <taxon>Gammaproteobacteria</taxon>
        <taxon>Vibrionales</taxon>
        <taxon>Vibrionaceae</taxon>
        <taxon>Vibrio</taxon>
        <taxon>Vibrio oreintalis group</taxon>
    </lineage>
</organism>
<comment type="caution">
    <text evidence="1">The sequence shown here is derived from an EMBL/GenBank/DDBJ whole genome shotgun (WGS) entry which is preliminary data.</text>
</comment>
<dbReference type="OrthoDB" id="9807210at2"/>
<evidence type="ECO:0000313" key="2">
    <source>
        <dbReference type="Proteomes" id="UP000037530"/>
    </source>
</evidence>
<dbReference type="RefSeq" id="WP_053410649.1">
    <property type="nucleotide sequence ID" value="NZ_LHPI01000021.1"/>
</dbReference>
<sequence length="183" mass="21020">MTDLLVSVPGMVVNEDYSDDLAHAARVCHQLYVNLGHMKWDVECITDMAPDALCSGLIADQIKKLEDLLAFSGERFISLLQRESKLELTFQDKYPFIQSYPKWIDGLFPYIRKKEVDEQIIAAGGHMVFNSLEGISKFPDLCVPQEVSDNFMVVWYPIAAQFDQPGYIWKTSEKKWQTYSLEL</sequence>
<name>A0A0M0HWM4_9VIBR</name>